<gene>
    <name evidence="1" type="ORF">HDF25_003758</name>
</gene>
<dbReference type="Proteomes" id="UP000521017">
    <property type="component" value="Unassembled WGS sequence"/>
</dbReference>
<reference evidence="1 2" key="1">
    <citation type="submission" date="2020-08" db="EMBL/GenBank/DDBJ databases">
        <title>Genomic Encyclopedia of Type Strains, Phase IV (KMG-V): Genome sequencing to study the core and pangenomes of soil and plant-associated prokaryotes.</title>
        <authorList>
            <person name="Whitman W."/>
        </authorList>
    </citation>
    <scope>NUCLEOTIDE SEQUENCE [LARGE SCALE GENOMIC DNA]</scope>
    <source>
        <strain evidence="1 2">M2T3</strain>
    </source>
</reference>
<comment type="caution">
    <text evidence="1">The sequence shown here is derived from an EMBL/GenBank/DDBJ whole genome shotgun (WGS) entry which is preliminary data.</text>
</comment>
<proteinExistence type="predicted"/>
<organism evidence="1 2">
    <name type="scientific">Pedobacter cryoconitis</name>
    <dbReference type="NCBI Taxonomy" id="188932"/>
    <lineage>
        <taxon>Bacteria</taxon>
        <taxon>Pseudomonadati</taxon>
        <taxon>Bacteroidota</taxon>
        <taxon>Sphingobacteriia</taxon>
        <taxon>Sphingobacteriales</taxon>
        <taxon>Sphingobacteriaceae</taxon>
        <taxon>Pedobacter</taxon>
    </lineage>
</organism>
<protein>
    <submittedName>
        <fullName evidence="1">Uncharacterized protein</fullName>
    </submittedName>
</protein>
<evidence type="ECO:0000313" key="2">
    <source>
        <dbReference type="Proteomes" id="UP000521017"/>
    </source>
</evidence>
<dbReference type="RefSeq" id="WP_184627471.1">
    <property type="nucleotide sequence ID" value="NZ_JACHCC010000010.1"/>
</dbReference>
<dbReference type="AlphaFoldDB" id="A0A7X0J5N6"/>
<sequence length="143" mass="16437">METIILDEDILVYCITATSFPDGVQKAHEILHGLLPFDVHRKYFGLSWPDPMGNIIYKAAAEELHRGELSKHHLETKKIVKGEYLCIDIPDFMDNIQAIGAAFQQLIHDNRIASDGFCIEWYLPQDLCRCMVKMQESVFNLKI</sequence>
<dbReference type="EMBL" id="JACHCC010000010">
    <property type="protein sequence ID" value="MBB6501583.1"/>
    <property type="molecule type" value="Genomic_DNA"/>
</dbReference>
<accession>A0A7X0J5N6</accession>
<evidence type="ECO:0000313" key="1">
    <source>
        <dbReference type="EMBL" id="MBB6501583.1"/>
    </source>
</evidence>
<name>A0A7X0J5N6_9SPHI</name>